<dbReference type="SUPFAM" id="SSF56112">
    <property type="entry name" value="Protein kinase-like (PK-like)"/>
    <property type="match status" value="1"/>
</dbReference>
<evidence type="ECO:0000256" key="2">
    <source>
        <dbReference type="ARBA" id="ARBA00022679"/>
    </source>
</evidence>
<keyword evidence="4" id="KW-0418">Kinase</keyword>
<dbReference type="PROSITE" id="PS00108">
    <property type="entry name" value="PROTEIN_KINASE_ST"/>
    <property type="match status" value="1"/>
</dbReference>
<keyword evidence="3" id="KW-0547">Nucleotide-binding</keyword>
<name>A0A8X8WG36_SALSN</name>
<sequence length="140" mass="15605">MRSSIIEGIGRGILYLHRDLKPCNVLLDKDWNQKISDFGMARISGGSEDHGSTARVVGAWKMRSRGNGLGFVEESIASRETEEEMVRCIQIGWLLCVQEYPKDRPSIEIMLSMLSRDIVELPLPKQPMFAENGSTPGPNG</sequence>
<keyword evidence="2" id="KW-0808">Transferase</keyword>
<dbReference type="EMBL" id="PNBA02000017">
    <property type="protein sequence ID" value="KAG6394010.1"/>
    <property type="molecule type" value="Genomic_DNA"/>
</dbReference>
<gene>
    <name evidence="7" type="ORF">SASPL_144586</name>
</gene>
<comment type="caution">
    <text evidence="7">The sequence shown here is derived from an EMBL/GenBank/DDBJ whole genome shotgun (WGS) entry which is preliminary data.</text>
</comment>
<dbReference type="InterPro" id="IPR000719">
    <property type="entry name" value="Prot_kinase_dom"/>
</dbReference>
<evidence type="ECO:0000259" key="6">
    <source>
        <dbReference type="PROSITE" id="PS50011"/>
    </source>
</evidence>
<organism evidence="7">
    <name type="scientific">Salvia splendens</name>
    <name type="common">Scarlet sage</name>
    <dbReference type="NCBI Taxonomy" id="180675"/>
    <lineage>
        <taxon>Eukaryota</taxon>
        <taxon>Viridiplantae</taxon>
        <taxon>Streptophyta</taxon>
        <taxon>Embryophyta</taxon>
        <taxon>Tracheophyta</taxon>
        <taxon>Spermatophyta</taxon>
        <taxon>Magnoliopsida</taxon>
        <taxon>eudicotyledons</taxon>
        <taxon>Gunneridae</taxon>
        <taxon>Pentapetalae</taxon>
        <taxon>asterids</taxon>
        <taxon>lamiids</taxon>
        <taxon>Lamiales</taxon>
        <taxon>Lamiaceae</taxon>
        <taxon>Nepetoideae</taxon>
        <taxon>Mentheae</taxon>
        <taxon>Salviinae</taxon>
        <taxon>Salvia</taxon>
        <taxon>Salvia subgen. Calosphace</taxon>
        <taxon>core Calosphace</taxon>
    </lineage>
</organism>
<keyword evidence="5" id="KW-0067">ATP-binding</keyword>
<dbReference type="Pfam" id="PF00069">
    <property type="entry name" value="Pkinase"/>
    <property type="match status" value="1"/>
</dbReference>
<feature type="domain" description="Protein kinase" evidence="6">
    <location>
        <begin position="1"/>
        <end position="140"/>
    </location>
</feature>
<accession>A0A8X8WG36</accession>
<evidence type="ECO:0000256" key="3">
    <source>
        <dbReference type="ARBA" id="ARBA00022741"/>
    </source>
</evidence>
<keyword evidence="8" id="KW-1185">Reference proteome</keyword>
<protein>
    <recommendedName>
        <fullName evidence="6">Protein kinase domain-containing protein</fullName>
    </recommendedName>
</protein>
<reference evidence="7" key="2">
    <citation type="submission" date="2020-08" db="EMBL/GenBank/DDBJ databases">
        <title>Plant Genome Project.</title>
        <authorList>
            <person name="Zhang R.-G."/>
        </authorList>
    </citation>
    <scope>NUCLEOTIDE SEQUENCE</scope>
    <source>
        <strain evidence="7">Huo1</strain>
        <tissue evidence="7">Leaf</tissue>
    </source>
</reference>
<dbReference type="InterPro" id="IPR008271">
    <property type="entry name" value="Ser/Thr_kinase_AS"/>
</dbReference>
<dbReference type="Gene3D" id="1.10.510.10">
    <property type="entry name" value="Transferase(Phosphotransferase) domain 1"/>
    <property type="match status" value="1"/>
</dbReference>
<evidence type="ECO:0000256" key="4">
    <source>
        <dbReference type="ARBA" id="ARBA00022777"/>
    </source>
</evidence>
<dbReference type="GO" id="GO:0005524">
    <property type="term" value="F:ATP binding"/>
    <property type="evidence" value="ECO:0007669"/>
    <property type="project" value="UniProtKB-KW"/>
</dbReference>
<proteinExistence type="predicted"/>
<dbReference type="InterPro" id="IPR011009">
    <property type="entry name" value="Kinase-like_dom_sf"/>
</dbReference>
<dbReference type="Proteomes" id="UP000298416">
    <property type="component" value="Unassembled WGS sequence"/>
</dbReference>
<dbReference type="GO" id="GO:0005886">
    <property type="term" value="C:plasma membrane"/>
    <property type="evidence" value="ECO:0007669"/>
    <property type="project" value="TreeGrafter"/>
</dbReference>
<evidence type="ECO:0000313" key="7">
    <source>
        <dbReference type="EMBL" id="KAG6394010.1"/>
    </source>
</evidence>
<dbReference type="GO" id="GO:0004674">
    <property type="term" value="F:protein serine/threonine kinase activity"/>
    <property type="evidence" value="ECO:0007669"/>
    <property type="project" value="UniProtKB-KW"/>
</dbReference>
<reference evidence="7" key="1">
    <citation type="submission" date="2018-01" db="EMBL/GenBank/DDBJ databases">
        <authorList>
            <person name="Mao J.F."/>
        </authorList>
    </citation>
    <scope>NUCLEOTIDE SEQUENCE</scope>
    <source>
        <strain evidence="7">Huo1</strain>
        <tissue evidence="7">Leaf</tissue>
    </source>
</reference>
<evidence type="ECO:0000256" key="1">
    <source>
        <dbReference type="ARBA" id="ARBA00022527"/>
    </source>
</evidence>
<dbReference type="PANTHER" id="PTHR27002:SF1082">
    <property type="entry name" value="OS06G0693000 PROTEIN"/>
    <property type="match status" value="1"/>
</dbReference>
<evidence type="ECO:0000313" key="8">
    <source>
        <dbReference type="Proteomes" id="UP000298416"/>
    </source>
</evidence>
<dbReference type="AlphaFoldDB" id="A0A8X8WG36"/>
<keyword evidence="1" id="KW-0723">Serine/threonine-protein kinase</keyword>
<evidence type="ECO:0000256" key="5">
    <source>
        <dbReference type="ARBA" id="ARBA00022840"/>
    </source>
</evidence>
<dbReference type="PROSITE" id="PS50011">
    <property type="entry name" value="PROTEIN_KINASE_DOM"/>
    <property type="match status" value="1"/>
</dbReference>
<dbReference type="PANTHER" id="PTHR27002">
    <property type="entry name" value="RECEPTOR-LIKE SERINE/THREONINE-PROTEIN KINASE SD1-8"/>
    <property type="match status" value="1"/>
</dbReference>